<organism evidence="1 2">
    <name type="scientific">Microbotryum silenes-dioicae</name>
    <dbReference type="NCBI Taxonomy" id="796604"/>
    <lineage>
        <taxon>Eukaryota</taxon>
        <taxon>Fungi</taxon>
        <taxon>Dikarya</taxon>
        <taxon>Basidiomycota</taxon>
        <taxon>Pucciniomycotina</taxon>
        <taxon>Microbotryomycetes</taxon>
        <taxon>Microbotryales</taxon>
        <taxon>Microbotryaceae</taxon>
        <taxon>Microbotryum</taxon>
    </lineage>
</organism>
<dbReference type="AlphaFoldDB" id="A0A2X0MBD2"/>
<name>A0A2X0MBD2_9BASI</name>
<sequence length="93" mass="10488">MLKQGRISSSFGRFVQETALLQTPFNILLQYRCALQKQDTHLLVPDVAIRVSTCRVQTRDLNSSGELSHPSYIRSLPAVRALKVVPTREVFSC</sequence>
<evidence type="ECO:0000313" key="1">
    <source>
        <dbReference type="EMBL" id="SGY13855.1"/>
    </source>
</evidence>
<proteinExistence type="predicted"/>
<reference evidence="1 2" key="1">
    <citation type="submission" date="2016-11" db="EMBL/GenBank/DDBJ databases">
        <authorList>
            <person name="Jaros S."/>
            <person name="Januszkiewicz K."/>
            <person name="Wedrychowicz H."/>
        </authorList>
    </citation>
    <scope>NUCLEOTIDE SEQUENCE [LARGE SCALE GENOMIC DNA]</scope>
</reference>
<protein>
    <submittedName>
        <fullName evidence="1">BQ5605_C010g05992 protein</fullName>
    </submittedName>
</protein>
<keyword evidence="2" id="KW-1185">Reference proteome</keyword>
<gene>
    <name evidence="1" type="primary">BQ5605_C010g05992</name>
    <name evidence="1" type="ORF">BQ5605_C010G05992</name>
</gene>
<evidence type="ECO:0000313" key="2">
    <source>
        <dbReference type="Proteomes" id="UP000249464"/>
    </source>
</evidence>
<dbReference type="EMBL" id="FQNC01000012">
    <property type="protein sequence ID" value="SGY13855.1"/>
    <property type="molecule type" value="Genomic_DNA"/>
</dbReference>
<accession>A0A2X0MBD2</accession>
<dbReference type="Proteomes" id="UP000249464">
    <property type="component" value="Unassembled WGS sequence"/>
</dbReference>